<dbReference type="Proteomes" id="UP000177165">
    <property type="component" value="Unassembled WGS sequence"/>
</dbReference>
<dbReference type="PANTHER" id="PTHR43861:SF6">
    <property type="entry name" value="METHYLTRANSFERASE TYPE 11"/>
    <property type="match status" value="1"/>
</dbReference>
<comment type="caution">
    <text evidence="1">The sequence shown here is derived from an EMBL/GenBank/DDBJ whole genome shotgun (WGS) entry which is preliminary data.</text>
</comment>
<gene>
    <name evidence="1" type="ORF">A3B74_00430</name>
</gene>
<evidence type="ECO:0000313" key="1">
    <source>
        <dbReference type="EMBL" id="OGY79301.1"/>
    </source>
</evidence>
<dbReference type="InterPro" id="IPR029063">
    <property type="entry name" value="SAM-dependent_MTases_sf"/>
</dbReference>
<dbReference type="Gene3D" id="3.40.50.150">
    <property type="entry name" value="Vaccinia Virus protein VP39"/>
    <property type="match status" value="1"/>
</dbReference>
<protein>
    <submittedName>
        <fullName evidence="1">Uncharacterized protein</fullName>
    </submittedName>
</protein>
<dbReference type="SUPFAM" id="SSF53335">
    <property type="entry name" value="S-adenosyl-L-methionine-dependent methyltransferases"/>
    <property type="match status" value="1"/>
</dbReference>
<name>A0A1G2AQY2_9BACT</name>
<dbReference type="STRING" id="1798540.A3B74_00430"/>
<sequence>MPQSPDNSPLCKICGQPSTLLASHLFDDRYGYPGRFHVFVCSACGFGQTKPELNKKDLDALYTDYYPRKNINKESVENAADWKSGLWARWLRWLRGTNNTCHYHVRPETRVLDVGCGNGASLLEIQRMGAEAFGTEQDRNVTQIASDLHLNIFFGNVEEANYPHEFFHTITLSQVLEHIPDPLQFTAFLYTKLAPGGNLIMSFPNIDSYYRKKIGKRWINWHIPYHLNFFSEKSLEILAAKTGLRIKTICTITPKVWVELQQRNNRFEAIEGKSSPIWTSGNTQETSGRWKQRCEAMHALCMSLLQLPLIRIRDLRKQGDSWLVIMEKS</sequence>
<proteinExistence type="predicted"/>
<dbReference type="CDD" id="cd02440">
    <property type="entry name" value="AdoMet_MTases"/>
    <property type="match status" value="1"/>
</dbReference>
<organism evidence="1 2">
    <name type="scientific">Candidatus Kerfeldbacteria bacterium RIFCSPHIGHO2_02_FULL_42_14</name>
    <dbReference type="NCBI Taxonomy" id="1798540"/>
    <lineage>
        <taxon>Bacteria</taxon>
        <taxon>Candidatus Kerfeldiibacteriota</taxon>
    </lineage>
</organism>
<reference evidence="1 2" key="1">
    <citation type="journal article" date="2016" name="Nat. Commun.">
        <title>Thousands of microbial genomes shed light on interconnected biogeochemical processes in an aquifer system.</title>
        <authorList>
            <person name="Anantharaman K."/>
            <person name="Brown C.T."/>
            <person name="Hug L.A."/>
            <person name="Sharon I."/>
            <person name="Castelle C.J."/>
            <person name="Probst A.J."/>
            <person name="Thomas B.C."/>
            <person name="Singh A."/>
            <person name="Wilkins M.J."/>
            <person name="Karaoz U."/>
            <person name="Brodie E.L."/>
            <person name="Williams K.H."/>
            <person name="Hubbard S.S."/>
            <person name="Banfield J.F."/>
        </authorList>
    </citation>
    <scope>NUCLEOTIDE SEQUENCE [LARGE SCALE GENOMIC DNA]</scope>
</reference>
<dbReference type="PANTHER" id="PTHR43861">
    <property type="entry name" value="TRANS-ACONITATE 2-METHYLTRANSFERASE-RELATED"/>
    <property type="match status" value="1"/>
</dbReference>
<dbReference type="Pfam" id="PF13489">
    <property type="entry name" value="Methyltransf_23"/>
    <property type="match status" value="1"/>
</dbReference>
<dbReference type="AlphaFoldDB" id="A0A1G2AQY2"/>
<evidence type="ECO:0000313" key="2">
    <source>
        <dbReference type="Proteomes" id="UP000177165"/>
    </source>
</evidence>
<dbReference type="EMBL" id="MHKB01000009">
    <property type="protein sequence ID" value="OGY79301.1"/>
    <property type="molecule type" value="Genomic_DNA"/>
</dbReference>
<accession>A0A1G2AQY2</accession>